<protein>
    <submittedName>
        <fullName evidence="1">Uncharacterized protein</fullName>
    </submittedName>
</protein>
<evidence type="ECO:0000313" key="1">
    <source>
        <dbReference type="EMBL" id="KAI3759969.1"/>
    </source>
</evidence>
<proteinExistence type="predicted"/>
<accession>A0ACB9ELT0</accession>
<keyword evidence="2" id="KW-1185">Reference proteome</keyword>
<organism evidence="1 2">
    <name type="scientific">Smallanthus sonchifolius</name>
    <dbReference type="NCBI Taxonomy" id="185202"/>
    <lineage>
        <taxon>Eukaryota</taxon>
        <taxon>Viridiplantae</taxon>
        <taxon>Streptophyta</taxon>
        <taxon>Embryophyta</taxon>
        <taxon>Tracheophyta</taxon>
        <taxon>Spermatophyta</taxon>
        <taxon>Magnoliopsida</taxon>
        <taxon>eudicotyledons</taxon>
        <taxon>Gunneridae</taxon>
        <taxon>Pentapetalae</taxon>
        <taxon>asterids</taxon>
        <taxon>campanulids</taxon>
        <taxon>Asterales</taxon>
        <taxon>Asteraceae</taxon>
        <taxon>Asteroideae</taxon>
        <taxon>Heliantheae alliance</taxon>
        <taxon>Millerieae</taxon>
        <taxon>Smallanthus</taxon>
    </lineage>
</organism>
<comment type="caution">
    <text evidence="1">The sequence shown here is derived from an EMBL/GenBank/DDBJ whole genome shotgun (WGS) entry which is preliminary data.</text>
</comment>
<name>A0ACB9ELT0_9ASTR</name>
<evidence type="ECO:0000313" key="2">
    <source>
        <dbReference type="Proteomes" id="UP001056120"/>
    </source>
</evidence>
<dbReference type="EMBL" id="CM042034">
    <property type="protein sequence ID" value="KAI3759969.1"/>
    <property type="molecule type" value="Genomic_DNA"/>
</dbReference>
<sequence length="502" mass="57267">MNAQCRKVLQDGESSKKRRKKGPRISRVEPSGTRKAQQQQSRFRSLREDELQGPPSRTRASLRRRHYEPSSTKLKVEKKLNQEDQSTNGVIEEPLGAPSIAQPLPDKKTLELIIDTLQRKDIYEIFAEPVDPEEVEDYYEIIEEPMDFGTMRAKLHEGLYASLEQFEAHGIHKLAKRIFHVLRTNPENFESEFSGSRRRSCRRSQDETNEFNGKLFLKTSEKTSTATIDAYLKNTNSLIHRRGSGDNKRSDPIDVDRRSTYKPDLDLNNDNWSKSLIHLNQHEHSYSQSLMQFVKDLGPTAQMVAKRKLQNLIGDHQPTIRDLGKQPQITTGQMWFNSSRSTAMNPIDIDLSVNGIDRGESNSNRHGMFMSYSGGRMDSVVTSASLPAWLRQEPCNSRFALNLGFLKSKLGNMNESEETSSNKPFDPSDLTLQFFVHICDILFLKYGLWGVNEKFVNRTRCVAACWKLPAFIILPDLRSSYLSGVVSGGFPAMIFLIHPLIL</sequence>
<gene>
    <name evidence="1" type="ORF">L1987_50356</name>
</gene>
<reference evidence="2" key="1">
    <citation type="journal article" date="2022" name="Mol. Ecol. Resour.">
        <title>The genomes of chicory, endive, great burdock and yacon provide insights into Asteraceae palaeo-polyploidization history and plant inulin production.</title>
        <authorList>
            <person name="Fan W."/>
            <person name="Wang S."/>
            <person name="Wang H."/>
            <person name="Wang A."/>
            <person name="Jiang F."/>
            <person name="Liu H."/>
            <person name="Zhao H."/>
            <person name="Xu D."/>
            <person name="Zhang Y."/>
        </authorList>
    </citation>
    <scope>NUCLEOTIDE SEQUENCE [LARGE SCALE GENOMIC DNA]</scope>
    <source>
        <strain evidence="2">cv. Yunnan</strain>
    </source>
</reference>
<dbReference type="Proteomes" id="UP001056120">
    <property type="component" value="Linkage Group LG17"/>
</dbReference>
<reference evidence="1 2" key="2">
    <citation type="journal article" date="2022" name="Mol. Ecol. Resour.">
        <title>The genomes of chicory, endive, great burdock and yacon provide insights into Asteraceae paleo-polyploidization history and plant inulin production.</title>
        <authorList>
            <person name="Fan W."/>
            <person name="Wang S."/>
            <person name="Wang H."/>
            <person name="Wang A."/>
            <person name="Jiang F."/>
            <person name="Liu H."/>
            <person name="Zhao H."/>
            <person name="Xu D."/>
            <person name="Zhang Y."/>
        </authorList>
    </citation>
    <scope>NUCLEOTIDE SEQUENCE [LARGE SCALE GENOMIC DNA]</scope>
    <source>
        <strain evidence="2">cv. Yunnan</strain>
        <tissue evidence="1">Leaves</tissue>
    </source>
</reference>